<organism evidence="2 3">
    <name type="scientific">Rhodopirellula baltica WH47</name>
    <dbReference type="NCBI Taxonomy" id="991778"/>
    <lineage>
        <taxon>Bacteria</taxon>
        <taxon>Pseudomonadati</taxon>
        <taxon>Planctomycetota</taxon>
        <taxon>Planctomycetia</taxon>
        <taxon>Pirellulales</taxon>
        <taxon>Pirellulaceae</taxon>
        <taxon>Rhodopirellula</taxon>
    </lineage>
</organism>
<accession>F2AM11</accession>
<dbReference type="Proteomes" id="UP000006222">
    <property type="component" value="Unassembled WGS sequence"/>
</dbReference>
<feature type="region of interest" description="Disordered" evidence="1">
    <location>
        <begin position="1"/>
        <end position="37"/>
    </location>
</feature>
<gene>
    <name evidence="2" type="ORF">RBWH47_05570</name>
</gene>
<evidence type="ECO:0000313" key="2">
    <source>
        <dbReference type="EMBL" id="EGF29302.1"/>
    </source>
</evidence>
<evidence type="ECO:0000313" key="3">
    <source>
        <dbReference type="Proteomes" id="UP000006222"/>
    </source>
</evidence>
<dbReference type="EMBL" id="AFAR01000041">
    <property type="protein sequence ID" value="EGF29302.1"/>
    <property type="molecule type" value="Genomic_DNA"/>
</dbReference>
<reference evidence="2 3" key="1">
    <citation type="journal article" date="2013" name="Mar. Genomics">
        <title>Expression of sulfatases in Rhodopirellula baltica and the diversity of sulfatases in the genus Rhodopirellula.</title>
        <authorList>
            <person name="Wegner C.E."/>
            <person name="Richter-Heitmann T."/>
            <person name="Klindworth A."/>
            <person name="Klockow C."/>
            <person name="Richter M."/>
            <person name="Achstetter T."/>
            <person name="Glockner F.O."/>
            <person name="Harder J."/>
        </authorList>
    </citation>
    <scope>NUCLEOTIDE SEQUENCE [LARGE SCALE GENOMIC DNA]</scope>
    <source>
        <strain evidence="2 3">WH47</strain>
    </source>
</reference>
<proteinExistence type="predicted"/>
<feature type="compositionally biased region" description="Basic and acidic residues" evidence="1">
    <location>
        <begin position="9"/>
        <end position="21"/>
    </location>
</feature>
<dbReference type="PATRIC" id="fig|991778.3.peg.741"/>
<protein>
    <submittedName>
        <fullName evidence="2">Uncharacterized protein</fullName>
    </submittedName>
</protein>
<dbReference type="AlphaFoldDB" id="F2AM11"/>
<comment type="caution">
    <text evidence="2">The sequence shown here is derived from an EMBL/GenBank/DDBJ whole genome shotgun (WGS) entry which is preliminary data.</text>
</comment>
<evidence type="ECO:0000256" key="1">
    <source>
        <dbReference type="SAM" id="MobiDB-lite"/>
    </source>
</evidence>
<sequence>MQPTAIIDQDVRKATKSKAESNDVPVSRTTKAKKMSV</sequence>
<name>F2AM11_RHOBT</name>